<dbReference type="PANTHER" id="PTHR44858">
    <property type="entry name" value="TETRATRICOPEPTIDE REPEAT PROTEIN 6"/>
    <property type="match status" value="1"/>
</dbReference>
<evidence type="ECO:0000256" key="4">
    <source>
        <dbReference type="SAM" id="SignalP"/>
    </source>
</evidence>
<keyword evidence="4" id="KW-0732">Signal</keyword>
<dbReference type="InterPro" id="IPR011990">
    <property type="entry name" value="TPR-like_helical_dom_sf"/>
</dbReference>
<dbReference type="AlphaFoldDB" id="A0A4Q5LJ80"/>
<dbReference type="EMBL" id="SEWG01000005">
    <property type="protein sequence ID" value="RYU89481.1"/>
    <property type="molecule type" value="Genomic_DNA"/>
</dbReference>
<evidence type="ECO:0000256" key="3">
    <source>
        <dbReference type="PROSITE-ProRule" id="PRU00339"/>
    </source>
</evidence>
<dbReference type="OrthoDB" id="638548at2"/>
<dbReference type="InterPro" id="IPR050498">
    <property type="entry name" value="Ycf3"/>
</dbReference>
<dbReference type="PROSITE" id="PS50005">
    <property type="entry name" value="TPR"/>
    <property type="match status" value="2"/>
</dbReference>
<evidence type="ECO:0000256" key="2">
    <source>
        <dbReference type="ARBA" id="ARBA00022803"/>
    </source>
</evidence>
<gene>
    <name evidence="5" type="ORF">EWM62_14260</name>
</gene>
<dbReference type="PANTHER" id="PTHR44858:SF1">
    <property type="entry name" value="UDP-N-ACETYLGLUCOSAMINE--PEPTIDE N-ACETYLGLUCOSAMINYLTRANSFERASE SPINDLY-RELATED"/>
    <property type="match status" value="1"/>
</dbReference>
<organism evidence="5 6">
    <name type="scientific">Mucilaginibacter terrigena</name>
    <dbReference type="NCBI Taxonomy" id="2492395"/>
    <lineage>
        <taxon>Bacteria</taxon>
        <taxon>Pseudomonadati</taxon>
        <taxon>Bacteroidota</taxon>
        <taxon>Sphingobacteriia</taxon>
        <taxon>Sphingobacteriales</taxon>
        <taxon>Sphingobacteriaceae</taxon>
        <taxon>Mucilaginibacter</taxon>
    </lineage>
</organism>
<dbReference type="SUPFAM" id="SSF81901">
    <property type="entry name" value="HCP-like"/>
    <property type="match status" value="1"/>
</dbReference>
<keyword evidence="2 3" id="KW-0802">TPR repeat</keyword>
<evidence type="ECO:0008006" key="7">
    <source>
        <dbReference type="Google" id="ProtNLM"/>
    </source>
</evidence>
<dbReference type="Proteomes" id="UP000293331">
    <property type="component" value="Unassembled WGS sequence"/>
</dbReference>
<keyword evidence="1" id="KW-0677">Repeat</keyword>
<evidence type="ECO:0000313" key="5">
    <source>
        <dbReference type="EMBL" id="RYU89481.1"/>
    </source>
</evidence>
<keyword evidence="6" id="KW-1185">Reference proteome</keyword>
<evidence type="ECO:0000256" key="1">
    <source>
        <dbReference type="ARBA" id="ARBA00022737"/>
    </source>
</evidence>
<comment type="caution">
    <text evidence="5">The sequence shown here is derived from an EMBL/GenBank/DDBJ whole genome shotgun (WGS) entry which is preliminary data.</text>
</comment>
<feature type="chain" id="PRO_5020332644" description="Tetratricopeptide repeat protein" evidence="4">
    <location>
        <begin position="25"/>
        <end position="571"/>
    </location>
</feature>
<name>A0A4Q5LJ80_9SPHI</name>
<dbReference type="SUPFAM" id="SSF48452">
    <property type="entry name" value="TPR-like"/>
    <property type="match status" value="1"/>
</dbReference>
<feature type="repeat" description="TPR" evidence="3">
    <location>
        <begin position="167"/>
        <end position="200"/>
    </location>
</feature>
<evidence type="ECO:0000313" key="6">
    <source>
        <dbReference type="Proteomes" id="UP000293331"/>
    </source>
</evidence>
<reference evidence="5 6" key="1">
    <citation type="submission" date="2019-02" db="EMBL/GenBank/DDBJ databases">
        <title>Bacterial novel species Mucilaginibacter sp. 17JY9-4 isolated from soil.</title>
        <authorList>
            <person name="Jung H.-Y."/>
        </authorList>
    </citation>
    <scope>NUCLEOTIDE SEQUENCE [LARGE SCALE GENOMIC DNA]</scope>
    <source>
        <strain evidence="5 6">17JY9-4</strain>
    </source>
</reference>
<dbReference type="InterPro" id="IPR019734">
    <property type="entry name" value="TPR_rpt"/>
</dbReference>
<dbReference type="SMART" id="SM00028">
    <property type="entry name" value="TPR"/>
    <property type="match status" value="6"/>
</dbReference>
<dbReference type="Gene3D" id="1.25.40.10">
    <property type="entry name" value="Tetratricopeptide repeat domain"/>
    <property type="match status" value="3"/>
</dbReference>
<feature type="repeat" description="TPR" evidence="3">
    <location>
        <begin position="201"/>
        <end position="234"/>
    </location>
</feature>
<feature type="signal peptide" evidence="4">
    <location>
        <begin position="1"/>
        <end position="24"/>
    </location>
</feature>
<sequence length="571" mass="63175">MKMISKISKIVLALTLVGSSTVFAQSIADAKKAIDAEQFQKAKSMLKNLTVTQGTKDENFFYLGWVYILQDYPDSAKTIFQKGIAVNPKSALNYAGLGAAAFLDKDKATATTNFNQAVSLAGKDSKPYLYVGRAYLLNDEDGKVPAADANAAINVLNKGKLVDKKDAEILVALGDALRTQSKNTDALGNYQAALEIDPKLAHAKVATGVIWKYANNFESSETEFKNALAIDPNYGPAYREWAETDVRWALSDPKMASVKIKQGADNYRKYLSLTDMSIESRLRYADFLLYAGDYKTLQTEAAALAGSANSNLKVYRYIAYAAYENKDYPAGLAAMNTWITKADPKRIITRDYVYQGRLQLANKQDSLGILTLRKALALDTSKVDVYPEIAKALYGQKKYVESGEAYATFIAKSNKATLNDYLSEGLSYYKGFTEQYFSTAKPKPVPDTTLLVKADSAFSYIQHKASAPVAIVALYQARVNDFKEPDRNTSKGLAKPYYEQYIQLQTAKTTTSDNDKLFLAEAYAYLGTYYEFKEKDDAKAAENYGKAREYDPTNKTAVAYFSRKTGGTKGK</sequence>
<accession>A0A4Q5LJ80</accession>
<protein>
    <recommendedName>
        <fullName evidence="7">Tetratricopeptide repeat protein</fullName>
    </recommendedName>
</protein>
<proteinExistence type="predicted"/>